<dbReference type="RefSeq" id="WP_006990033.1">
    <property type="nucleotide sequence ID" value="NZ_JH594606.1"/>
</dbReference>
<dbReference type="STRING" id="865937.Gilli_3118"/>
<proteinExistence type="predicted"/>
<dbReference type="EMBL" id="JH594606">
    <property type="protein sequence ID" value="EHQ03727.1"/>
    <property type="molecule type" value="Genomic_DNA"/>
</dbReference>
<protein>
    <submittedName>
        <fullName evidence="1">LmbE family protein</fullName>
    </submittedName>
</protein>
<dbReference type="eggNOG" id="COG2120">
    <property type="taxonomic scope" value="Bacteria"/>
</dbReference>
<dbReference type="Proteomes" id="UP000003844">
    <property type="component" value="Unassembled WGS sequence"/>
</dbReference>
<evidence type="ECO:0000313" key="1">
    <source>
        <dbReference type="EMBL" id="EHQ03727.1"/>
    </source>
</evidence>
<dbReference type="AlphaFoldDB" id="H2BTC8"/>
<organism evidence="1 2">
    <name type="scientific">Gillisia limnaea (strain DSM 15749 / LMG 21470 / R-8282)</name>
    <dbReference type="NCBI Taxonomy" id="865937"/>
    <lineage>
        <taxon>Bacteria</taxon>
        <taxon>Pseudomonadati</taxon>
        <taxon>Bacteroidota</taxon>
        <taxon>Flavobacteriia</taxon>
        <taxon>Flavobacteriales</taxon>
        <taxon>Flavobacteriaceae</taxon>
        <taxon>Gillisia</taxon>
    </lineage>
</organism>
<dbReference type="SUPFAM" id="SSF102588">
    <property type="entry name" value="LmbE-like"/>
    <property type="match status" value="1"/>
</dbReference>
<sequence length="232" mass="27117">MVEKAQHKKGAKNVAVIVAHPDDETLWSGGTILMHPSYNWFIISLSRKKDPDRAPKFFKVIELFNAKGIMGALDDGPDQFPLEEAIVEKMVLELLPRDYFDVIITHDPQGEYTRHRRHEEVSRAVIKLWYFEKIHAGELWTYAYEDGNKKYYPQPVKNTSILNNLHHNIWKKKYDIITKVYGFQPGSFEAETTPKSEAFRKFRNPAEAYRWLIKKGNLGSTKQYVNNIFENQ</sequence>
<dbReference type="InterPro" id="IPR024078">
    <property type="entry name" value="LmbE-like_dom_sf"/>
</dbReference>
<dbReference type="OrthoDB" id="9790023at2"/>
<dbReference type="HOGENOM" id="CLU_1234162_0_0_10"/>
<evidence type="ECO:0000313" key="2">
    <source>
        <dbReference type="Proteomes" id="UP000003844"/>
    </source>
</evidence>
<reference evidence="2" key="1">
    <citation type="journal article" date="2012" name="Stand. Genomic Sci.">
        <title>Genome sequence of the Antarctic rhodopsins-containing flavobacterium Gillisia limnaea type strain (R-8282(T)).</title>
        <authorList>
            <person name="Riedel T."/>
            <person name="Held B."/>
            <person name="Nolan M."/>
            <person name="Lucas S."/>
            <person name="Lapidus A."/>
            <person name="Tice H."/>
            <person name="Del Rio T.G."/>
            <person name="Cheng J.F."/>
            <person name="Han C."/>
            <person name="Tapia R."/>
            <person name="Goodwin L.A."/>
            <person name="Pitluck S."/>
            <person name="Liolios K."/>
            <person name="Mavromatis K."/>
            <person name="Pagani I."/>
            <person name="Ivanova N."/>
            <person name="Mikhailova N."/>
            <person name="Pati A."/>
            <person name="Chen A."/>
            <person name="Palaniappan K."/>
            <person name="Land M."/>
            <person name="Rohde M."/>
            <person name="Tindall B.J."/>
            <person name="Detter J.C."/>
            <person name="Goker M."/>
            <person name="Bristow J."/>
            <person name="Eisen J.A."/>
            <person name="Markowitz V."/>
            <person name="Hugenholtz P."/>
            <person name="Kyrpides N.C."/>
            <person name="Klenk H.P."/>
            <person name="Woyke T."/>
        </authorList>
    </citation>
    <scope>NUCLEOTIDE SEQUENCE [LARGE SCALE GENOMIC DNA]</scope>
    <source>
        <strain evidence="2">DSM 15749 / LMG 21470 / R-8282</strain>
    </source>
</reference>
<dbReference type="Gene3D" id="3.40.50.10320">
    <property type="entry name" value="LmbE-like"/>
    <property type="match status" value="1"/>
</dbReference>
<name>H2BTC8_GILLR</name>
<dbReference type="InterPro" id="IPR003737">
    <property type="entry name" value="GlcNAc_PI_deacetylase-related"/>
</dbReference>
<accession>H2BTC8</accession>
<dbReference type="Pfam" id="PF02585">
    <property type="entry name" value="PIG-L"/>
    <property type="match status" value="1"/>
</dbReference>
<keyword evidence="2" id="KW-1185">Reference proteome</keyword>
<gene>
    <name evidence="1" type="ORF">Gilli_3118</name>
</gene>